<feature type="compositionally biased region" description="Acidic residues" evidence="1">
    <location>
        <begin position="287"/>
        <end position="303"/>
    </location>
</feature>
<evidence type="ECO:0000256" key="1">
    <source>
        <dbReference type="SAM" id="MobiDB-lite"/>
    </source>
</evidence>
<keyword evidence="3" id="KW-1185">Reference proteome</keyword>
<protein>
    <submittedName>
        <fullName evidence="2">Uncharacterized protein</fullName>
    </submittedName>
</protein>
<accession>A0ABR3EPA5</accession>
<feature type="compositionally biased region" description="Polar residues" evidence="1">
    <location>
        <begin position="355"/>
        <end position="374"/>
    </location>
</feature>
<reference evidence="2 3" key="1">
    <citation type="submission" date="2024-02" db="EMBL/GenBank/DDBJ databases">
        <title>A draft genome for the cacao thread blight pathogen Marasmius crinis-equi.</title>
        <authorList>
            <person name="Cohen S.P."/>
            <person name="Baruah I.K."/>
            <person name="Amoako-Attah I."/>
            <person name="Bukari Y."/>
            <person name="Meinhardt L.W."/>
            <person name="Bailey B.A."/>
        </authorList>
    </citation>
    <scope>NUCLEOTIDE SEQUENCE [LARGE SCALE GENOMIC DNA]</scope>
    <source>
        <strain evidence="2 3">GH-76</strain>
    </source>
</reference>
<evidence type="ECO:0000313" key="3">
    <source>
        <dbReference type="Proteomes" id="UP001465976"/>
    </source>
</evidence>
<dbReference type="EMBL" id="JBAHYK010002617">
    <property type="protein sequence ID" value="KAL0564718.1"/>
    <property type="molecule type" value="Genomic_DNA"/>
</dbReference>
<feature type="non-terminal residue" evidence="2">
    <location>
        <position position="419"/>
    </location>
</feature>
<sequence length="419" mass="47338">MHDQLGGGWVWLDTSRGVFCCGPQRPLCSGLGWDVSEDLPLNAELLHEDVMLRGSPPVKVDQPTIISTRTNTILAIGSAVWKKKSWASCFGERMELPDGATRFTVTFRPDQYGLRLYLVGYEWDYGAQAPSIFPAQALSIFHAHGMSLEGNMCEYKLVYPSYLSGKLSNSKAKRRRRKHLPPIYLFIPPFSTSTFWSFYPDGQMPLSGNLCRYLGLPVRLLTEDFAERSWTTSSYRHIRDYQIARGFDPTTTDFARHLGFPIYDIVDQPLPSQFEEIDDSDLYSSDETTDEETSEYDSDSVEEDPYLKQMLQPYLQPHDRTASFTPKAGAHRSIDQRFSAESAHLEEDVLFGDAQNPNNTSVANLTTGQCMGSQRDTRPAHPLHSGYEAANVDTTEYGPDGLDHGVLFEQMPQDYPQPR</sequence>
<organism evidence="2 3">
    <name type="scientific">Marasmius crinis-equi</name>
    <dbReference type="NCBI Taxonomy" id="585013"/>
    <lineage>
        <taxon>Eukaryota</taxon>
        <taxon>Fungi</taxon>
        <taxon>Dikarya</taxon>
        <taxon>Basidiomycota</taxon>
        <taxon>Agaricomycotina</taxon>
        <taxon>Agaricomycetes</taxon>
        <taxon>Agaricomycetidae</taxon>
        <taxon>Agaricales</taxon>
        <taxon>Marasmiineae</taxon>
        <taxon>Marasmiaceae</taxon>
        <taxon>Marasmius</taxon>
    </lineage>
</organism>
<feature type="region of interest" description="Disordered" evidence="1">
    <location>
        <begin position="352"/>
        <end position="419"/>
    </location>
</feature>
<proteinExistence type="predicted"/>
<comment type="caution">
    <text evidence="2">The sequence shown here is derived from an EMBL/GenBank/DDBJ whole genome shotgun (WGS) entry which is preliminary data.</text>
</comment>
<feature type="region of interest" description="Disordered" evidence="1">
    <location>
        <begin position="276"/>
        <end position="303"/>
    </location>
</feature>
<name>A0ABR3EPA5_9AGAR</name>
<evidence type="ECO:0000313" key="2">
    <source>
        <dbReference type="EMBL" id="KAL0564718.1"/>
    </source>
</evidence>
<dbReference type="Proteomes" id="UP001465976">
    <property type="component" value="Unassembled WGS sequence"/>
</dbReference>
<gene>
    <name evidence="2" type="ORF">V5O48_017324</name>
</gene>